<dbReference type="GO" id="GO:0006749">
    <property type="term" value="P:glutathione metabolic process"/>
    <property type="evidence" value="ECO:0007669"/>
    <property type="project" value="TreeGrafter"/>
</dbReference>
<organism evidence="8 9">
    <name type="scientific">Spodoptera frugiperda</name>
    <name type="common">Fall armyworm</name>
    <dbReference type="NCBI Taxonomy" id="7108"/>
    <lineage>
        <taxon>Eukaryota</taxon>
        <taxon>Metazoa</taxon>
        <taxon>Ecdysozoa</taxon>
        <taxon>Arthropoda</taxon>
        <taxon>Hexapoda</taxon>
        <taxon>Insecta</taxon>
        <taxon>Pterygota</taxon>
        <taxon>Neoptera</taxon>
        <taxon>Endopterygota</taxon>
        <taxon>Lepidoptera</taxon>
        <taxon>Glossata</taxon>
        <taxon>Ditrysia</taxon>
        <taxon>Noctuoidea</taxon>
        <taxon>Noctuidae</taxon>
        <taxon>Amphipyrinae</taxon>
        <taxon>Spodoptera</taxon>
    </lineage>
</organism>
<keyword evidence="3" id="KW-0808">Transferase</keyword>
<dbReference type="InterPro" id="IPR036249">
    <property type="entry name" value="Thioredoxin-like_sf"/>
</dbReference>
<dbReference type="PANTHER" id="PTHR11571">
    <property type="entry name" value="GLUTATHIONE S-TRANSFERASE"/>
    <property type="match status" value="1"/>
</dbReference>
<dbReference type="InterPro" id="IPR036282">
    <property type="entry name" value="Glutathione-S-Trfase_C_sf"/>
</dbReference>
<dbReference type="SUPFAM" id="SSF52833">
    <property type="entry name" value="Thioredoxin-like"/>
    <property type="match status" value="2"/>
</dbReference>
<dbReference type="PROSITE" id="PS50404">
    <property type="entry name" value="GST_NTER"/>
    <property type="match status" value="2"/>
</dbReference>
<dbReference type="AlphaFoldDB" id="A0A9R0EE12"/>
<dbReference type="OrthoDB" id="414243at2759"/>
<feature type="domain" description="GST C-terminal" evidence="7">
    <location>
        <begin position="82"/>
        <end position="217"/>
    </location>
</feature>
<feature type="domain" description="GST N-terminal" evidence="6">
    <location>
        <begin position="1"/>
        <end position="80"/>
    </location>
</feature>
<feature type="domain" description="GST N-terminal" evidence="6">
    <location>
        <begin position="213"/>
        <end position="292"/>
    </location>
</feature>
<dbReference type="FunFam" id="1.20.1050.10:FF:000030">
    <property type="entry name" value="Glutathione S-transferase S1"/>
    <property type="match status" value="1"/>
</dbReference>
<dbReference type="InterPro" id="IPR050213">
    <property type="entry name" value="GST_superfamily"/>
</dbReference>
<evidence type="ECO:0000259" key="6">
    <source>
        <dbReference type="PROSITE" id="PS50404"/>
    </source>
</evidence>
<dbReference type="Gene3D" id="3.40.30.10">
    <property type="entry name" value="Glutaredoxin"/>
    <property type="match status" value="2"/>
</dbReference>
<evidence type="ECO:0000256" key="5">
    <source>
        <dbReference type="ARBA" id="ARBA00047960"/>
    </source>
</evidence>
<evidence type="ECO:0000259" key="7">
    <source>
        <dbReference type="PROSITE" id="PS50405"/>
    </source>
</evidence>
<dbReference type="InterPro" id="IPR004046">
    <property type="entry name" value="GST_C"/>
</dbReference>
<dbReference type="Gene3D" id="1.20.1050.10">
    <property type="match status" value="2"/>
</dbReference>
<gene>
    <name evidence="9" type="primary">LOC118270149</name>
</gene>
<dbReference type="RefSeq" id="XP_050563101.1">
    <property type="nucleotide sequence ID" value="XM_050707144.1"/>
</dbReference>
<comment type="catalytic activity">
    <reaction evidence="5">
        <text>RX + glutathione = an S-substituted glutathione + a halide anion + H(+)</text>
        <dbReference type="Rhea" id="RHEA:16437"/>
        <dbReference type="ChEBI" id="CHEBI:15378"/>
        <dbReference type="ChEBI" id="CHEBI:16042"/>
        <dbReference type="ChEBI" id="CHEBI:17792"/>
        <dbReference type="ChEBI" id="CHEBI:57925"/>
        <dbReference type="ChEBI" id="CHEBI:90779"/>
        <dbReference type="EC" id="2.5.1.18"/>
    </reaction>
</comment>
<dbReference type="PROSITE" id="PS50405">
    <property type="entry name" value="GST_CTER"/>
    <property type="match status" value="2"/>
</dbReference>
<dbReference type="GO" id="GO:0004364">
    <property type="term" value="F:glutathione transferase activity"/>
    <property type="evidence" value="ECO:0007669"/>
    <property type="project" value="UniProtKB-EC"/>
</dbReference>
<evidence type="ECO:0000256" key="4">
    <source>
        <dbReference type="ARBA" id="ARBA00038317"/>
    </source>
</evidence>
<dbReference type="InterPro" id="IPR040079">
    <property type="entry name" value="Glutathione_S-Trfase"/>
</dbReference>
<reference evidence="9" key="1">
    <citation type="submission" date="2025-08" db="UniProtKB">
        <authorList>
            <consortium name="RefSeq"/>
        </authorList>
    </citation>
    <scope>IDENTIFICATION</scope>
    <source>
        <tissue evidence="9">Whole larval tissue</tissue>
    </source>
</reference>
<dbReference type="SUPFAM" id="SSF47616">
    <property type="entry name" value="GST C-terminal domain-like"/>
    <property type="match status" value="2"/>
</dbReference>
<evidence type="ECO:0000256" key="3">
    <source>
        <dbReference type="ARBA" id="ARBA00022679"/>
    </source>
</evidence>
<dbReference type="SFLD" id="SFLDG00363">
    <property type="entry name" value="AMPS_(cytGST):_Alpha-__Mu-__Pi"/>
    <property type="match status" value="2"/>
</dbReference>
<sequence length="417" mass="48037">MPKKLSYFNLNGLAEPIRYILHYTNQEFEDVRHDVYSWPDPTVKATLPYGQLPVYEEDGRVLTQSLAIAKYVARGTDLVPTDPWKNAVIESIVFTLIDYFKSVVPSVREADPVKCAELTKEVIEKNIPFYFSKFNKHLEDNGGFLSGKLSWGDFVLCGVVEASDMFLGIDLSKDYPAVRTLVQHIRNLPGVKEYIKSIGPYSIDLARFNLSTMAKKLHYFNFIAIAEPIRYLLHYTKQEFEDVRHDHRFWPNPEFKEKLPYGQFPLYEEGDRMLTQSLAIAKYVARGTDLIPSDPWTQAVLDAAVYTIYDYWSKVGAFIKEKDPEKKKVLKSELLSETVDFFFSRFEKDLKENGGYFSGKLSWVEFVLCGLVEASNYFLDTELEKKYPRVEALVNKIKSLPGVKEYVAARGPNVFKH</sequence>
<keyword evidence="8" id="KW-1185">Reference proteome</keyword>
<name>A0A9R0EE12_SPOFR</name>
<dbReference type="InterPro" id="IPR004045">
    <property type="entry name" value="Glutathione_S-Trfase_N"/>
</dbReference>
<dbReference type="Pfam" id="PF14497">
    <property type="entry name" value="GST_C_3"/>
    <property type="match status" value="2"/>
</dbReference>
<dbReference type="SFLD" id="SFLDS00019">
    <property type="entry name" value="Glutathione_Transferase_(cytos"/>
    <property type="match status" value="2"/>
</dbReference>
<dbReference type="EC" id="2.5.1.18" evidence="2"/>
<comment type="subunit">
    <text evidence="1">Homodimer.</text>
</comment>
<evidence type="ECO:0000256" key="2">
    <source>
        <dbReference type="ARBA" id="ARBA00012452"/>
    </source>
</evidence>
<proteinExistence type="inferred from homology"/>
<dbReference type="GeneID" id="118270149"/>
<dbReference type="SFLD" id="SFLDG01205">
    <property type="entry name" value="AMPS.1"/>
    <property type="match status" value="2"/>
</dbReference>
<feature type="domain" description="GST C-terminal" evidence="7">
    <location>
        <begin position="294"/>
        <end position="417"/>
    </location>
</feature>
<dbReference type="Proteomes" id="UP000829999">
    <property type="component" value="Chromosome 30"/>
</dbReference>
<evidence type="ECO:0000313" key="9">
    <source>
        <dbReference type="RefSeq" id="XP_050563101.1"/>
    </source>
</evidence>
<dbReference type="InterPro" id="IPR010987">
    <property type="entry name" value="Glutathione-S-Trfase_C-like"/>
</dbReference>
<evidence type="ECO:0000313" key="8">
    <source>
        <dbReference type="Proteomes" id="UP000829999"/>
    </source>
</evidence>
<evidence type="ECO:0000256" key="1">
    <source>
        <dbReference type="ARBA" id="ARBA00011738"/>
    </source>
</evidence>
<protein>
    <recommendedName>
        <fullName evidence="2">glutathione transferase</fullName>
        <ecNumber evidence="2">2.5.1.18</ecNumber>
    </recommendedName>
</protein>
<dbReference type="PANTHER" id="PTHR11571:SF224">
    <property type="entry name" value="HEMATOPOIETIC PROSTAGLANDIN D SYNTHASE"/>
    <property type="match status" value="1"/>
</dbReference>
<dbReference type="CDD" id="cd03192">
    <property type="entry name" value="GST_C_Sigma_like"/>
    <property type="match status" value="2"/>
</dbReference>
<accession>A0A9R0EE12</accession>
<dbReference type="Pfam" id="PF02798">
    <property type="entry name" value="GST_N"/>
    <property type="match status" value="2"/>
</dbReference>
<comment type="similarity">
    <text evidence="4">Belongs to the GST superfamily. Sigma family.</text>
</comment>
<dbReference type="CDD" id="cd03039">
    <property type="entry name" value="GST_N_Sigma_like"/>
    <property type="match status" value="2"/>
</dbReference>